<dbReference type="RefSeq" id="WP_348758639.1">
    <property type="nucleotide sequence ID" value="NZ_OZ026884.1"/>
</dbReference>
<feature type="signal peptide" evidence="1">
    <location>
        <begin position="1"/>
        <end position="22"/>
    </location>
</feature>
<dbReference type="EMBL" id="OZ026884">
    <property type="protein sequence ID" value="CAL1239044.1"/>
    <property type="molecule type" value="Genomic_DNA"/>
</dbReference>
<organism evidence="2 3">
    <name type="scientific">Candidatus Methylocalor cossyra</name>
    <dbReference type="NCBI Taxonomy" id="3108543"/>
    <lineage>
        <taxon>Bacteria</taxon>
        <taxon>Pseudomonadati</taxon>
        <taxon>Pseudomonadota</taxon>
        <taxon>Gammaproteobacteria</taxon>
        <taxon>Methylococcales</taxon>
        <taxon>Methylococcaceae</taxon>
        <taxon>Candidatus Methylocalor</taxon>
    </lineage>
</organism>
<dbReference type="PROSITE" id="PS51257">
    <property type="entry name" value="PROKAR_LIPOPROTEIN"/>
    <property type="match status" value="1"/>
</dbReference>
<evidence type="ECO:0000313" key="3">
    <source>
        <dbReference type="Proteomes" id="UP001497493"/>
    </source>
</evidence>
<name>A0ABP1C4F2_9GAMM</name>
<evidence type="ECO:0008006" key="4">
    <source>
        <dbReference type="Google" id="ProtNLM"/>
    </source>
</evidence>
<protein>
    <recommendedName>
        <fullName evidence="4">Lipoprotein</fullName>
    </recommendedName>
</protein>
<dbReference type="Proteomes" id="UP001497493">
    <property type="component" value="Chromosome"/>
</dbReference>
<feature type="chain" id="PRO_5046727000" description="Lipoprotein" evidence="1">
    <location>
        <begin position="23"/>
        <end position="120"/>
    </location>
</feature>
<proteinExistence type="predicted"/>
<keyword evidence="1" id="KW-0732">Signal</keyword>
<reference evidence="2 3" key="1">
    <citation type="submission" date="2024-04" db="EMBL/GenBank/DDBJ databases">
        <authorList>
            <person name="Cremers G."/>
        </authorList>
    </citation>
    <scope>NUCLEOTIDE SEQUENCE [LARGE SCALE GENOMIC DNA]</scope>
    <source>
        <strain evidence="2">MeCH1-AG</strain>
    </source>
</reference>
<accession>A0ABP1C4F2</accession>
<evidence type="ECO:0000256" key="1">
    <source>
        <dbReference type="SAM" id="SignalP"/>
    </source>
</evidence>
<sequence length="120" mass="13535">MKLARLNLIVLLLIACSRPIPAGVAEQLNRYFSGLNLEPGWRFVKLTHGFGGKTLVADILVDRPLPGSREVQQAFLRDRLCPPLGGNERFWRELQGFELAVAVYTQDRKYTALSECPRPL</sequence>
<gene>
    <name evidence="2" type="ORF">MECH1_V1_0268</name>
</gene>
<keyword evidence="3" id="KW-1185">Reference proteome</keyword>
<evidence type="ECO:0000313" key="2">
    <source>
        <dbReference type="EMBL" id="CAL1239044.1"/>
    </source>
</evidence>